<keyword evidence="1 2" id="KW-0732">Signal</keyword>
<proteinExistence type="predicted"/>
<reference evidence="4 5" key="1">
    <citation type="submission" date="2016-10" db="EMBL/GenBank/DDBJ databases">
        <authorList>
            <person name="de Groot N.N."/>
        </authorList>
    </citation>
    <scope>NUCLEOTIDE SEQUENCE [LARGE SCALE GENOMIC DNA]</scope>
    <source>
        <strain evidence="4 5">DSM 24956</strain>
    </source>
</reference>
<evidence type="ECO:0000256" key="2">
    <source>
        <dbReference type="SAM" id="SignalP"/>
    </source>
</evidence>
<evidence type="ECO:0000313" key="4">
    <source>
        <dbReference type="EMBL" id="SDX10333.1"/>
    </source>
</evidence>
<organism evidence="4 5">
    <name type="scientific">Lutibacter oricola</name>
    <dbReference type="NCBI Taxonomy" id="762486"/>
    <lineage>
        <taxon>Bacteria</taxon>
        <taxon>Pseudomonadati</taxon>
        <taxon>Bacteroidota</taxon>
        <taxon>Flavobacteriia</taxon>
        <taxon>Flavobacteriales</taxon>
        <taxon>Flavobacteriaceae</taxon>
        <taxon>Lutibacter</taxon>
    </lineage>
</organism>
<feature type="signal peptide" evidence="2">
    <location>
        <begin position="1"/>
        <end position="19"/>
    </location>
</feature>
<feature type="domain" description="Secretion system C-terminal sorting" evidence="3">
    <location>
        <begin position="295"/>
        <end position="353"/>
    </location>
</feature>
<dbReference type="RefSeq" id="WP_090122198.1">
    <property type="nucleotide sequence ID" value="NZ_FNNJ01000003.1"/>
</dbReference>
<gene>
    <name evidence="4" type="ORF">SAMN05444411_10399</name>
</gene>
<sequence length="359" mass="38797">MMKKLLLLITFFATSITFGQTLTNAVVPATAELGETITISFDFTTDGVKEANKAYITLYQGTPGVTDPAPAWTYGKQPLIEPNATSGTVTVTNFTIPTTVDDTLDWFIRVTYTHSDGSWFGTPFEQVIDLTPAPVADSIAFDPANPSYSADTSLTINFIYTSDTEIPAGGIRITYWTTIDVPSFCDQWRGTAVTSETLPAGENLSGSITIGNFNSAITNEGTTGGTIMTTDEINANQVNSGEADYPGAGSIHYWQFRILDADTSDDYSITQILTPAVITANTASVEDEALSHIKVYPNPTADKIYISDLTNINTITVSNILGKQVLSVKAQKSIDISNLSKGVYFLQTDNGLRRKIIKN</sequence>
<dbReference type="InterPro" id="IPR026444">
    <property type="entry name" value="Secre_tail"/>
</dbReference>
<feature type="chain" id="PRO_5011793716" evidence="2">
    <location>
        <begin position="20"/>
        <end position="359"/>
    </location>
</feature>
<name>A0A1H2YYU9_9FLAO</name>
<evidence type="ECO:0000256" key="1">
    <source>
        <dbReference type="ARBA" id="ARBA00022729"/>
    </source>
</evidence>
<evidence type="ECO:0000313" key="5">
    <source>
        <dbReference type="Proteomes" id="UP000199595"/>
    </source>
</evidence>
<dbReference type="NCBIfam" id="TIGR04183">
    <property type="entry name" value="Por_Secre_tail"/>
    <property type="match status" value="1"/>
</dbReference>
<dbReference type="Pfam" id="PF18962">
    <property type="entry name" value="Por_Secre_tail"/>
    <property type="match status" value="1"/>
</dbReference>
<dbReference type="AlphaFoldDB" id="A0A1H2YYU9"/>
<dbReference type="STRING" id="762486.SAMN05444411_10399"/>
<keyword evidence="5" id="KW-1185">Reference proteome</keyword>
<protein>
    <submittedName>
        <fullName evidence="4">Por secretion system C-terminal sorting domain-containing protein</fullName>
    </submittedName>
</protein>
<dbReference type="OrthoDB" id="1345084at2"/>
<evidence type="ECO:0000259" key="3">
    <source>
        <dbReference type="Pfam" id="PF18962"/>
    </source>
</evidence>
<dbReference type="Proteomes" id="UP000199595">
    <property type="component" value="Unassembled WGS sequence"/>
</dbReference>
<accession>A0A1H2YYU9</accession>
<dbReference type="EMBL" id="FNNJ01000003">
    <property type="protein sequence ID" value="SDX10333.1"/>
    <property type="molecule type" value="Genomic_DNA"/>
</dbReference>